<keyword evidence="2" id="KW-0238">DNA-binding</keyword>
<evidence type="ECO:0000313" key="5">
    <source>
        <dbReference type="EMBL" id="TSJ40343.1"/>
    </source>
</evidence>
<dbReference type="Proteomes" id="UP000318733">
    <property type="component" value="Unassembled WGS sequence"/>
</dbReference>
<dbReference type="CDD" id="cd00090">
    <property type="entry name" value="HTH_ARSR"/>
    <property type="match status" value="1"/>
</dbReference>
<feature type="domain" description="HTH hxlR-type" evidence="4">
    <location>
        <begin position="11"/>
        <end position="109"/>
    </location>
</feature>
<evidence type="ECO:0000256" key="1">
    <source>
        <dbReference type="ARBA" id="ARBA00023015"/>
    </source>
</evidence>
<dbReference type="Pfam" id="PF01638">
    <property type="entry name" value="HxlR"/>
    <property type="match status" value="1"/>
</dbReference>
<protein>
    <submittedName>
        <fullName evidence="5">Helix-turn-helix transcriptional regulator</fullName>
    </submittedName>
</protein>
<evidence type="ECO:0000256" key="3">
    <source>
        <dbReference type="ARBA" id="ARBA00023163"/>
    </source>
</evidence>
<evidence type="ECO:0000259" key="4">
    <source>
        <dbReference type="PROSITE" id="PS51118"/>
    </source>
</evidence>
<organism evidence="5 6">
    <name type="scientific">Mucilaginibacter corticis</name>
    <dbReference type="NCBI Taxonomy" id="2597670"/>
    <lineage>
        <taxon>Bacteria</taxon>
        <taxon>Pseudomonadati</taxon>
        <taxon>Bacteroidota</taxon>
        <taxon>Sphingobacteriia</taxon>
        <taxon>Sphingobacteriales</taxon>
        <taxon>Sphingobacteriaceae</taxon>
        <taxon>Mucilaginibacter</taxon>
    </lineage>
</organism>
<reference evidence="5 6" key="1">
    <citation type="submission" date="2019-07" db="EMBL/GenBank/DDBJ databases">
        <authorList>
            <person name="Huq M.A."/>
        </authorList>
    </citation>
    <scope>NUCLEOTIDE SEQUENCE [LARGE SCALE GENOMIC DNA]</scope>
    <source>
        <strain evidence="5 6">MAH-19</strain>
    </source>
</reference>
<evidence type="ECO:0000313" key="6">
    <source>
        <dbReference type="Proteomes" id="UP000318733"/>
    </source>
</evidence>
<evidence type="ECO:0000256" key="2">
    <source>
        <dbReference type="ARBA" id="ARBA00023125"/>
    </source>
</evidence>
<keyword evidence="3" id="KW-0804">Transcription</keyword>
<proteinExistence type="predicted"/>
<name>A0A556MKE9_9SPHI</name>
<dbReference type="PANTHER" id="PTHR33204:SF29">
    <property type="entry name" value="TRANSCRIPTIONAL REGULATOR"/>
    <property type="match status" value="1"/>
</dbReference>
<keyword evidence="6" id="KW-1185">Reference proteome</keyword>
<dbReference type="SUPFAM" id="SSF46785">
    <property type="entry name" value="Winged helix' DNA-binding domain"/>
    <property type="match status" value="1"/>
</dbReference>
<dbReference type="Gene3D" id="1.10.10.10">
    <property type="entry name" value="Winged helix-like DNA-binding domain superfamily/Winged helix DNA-binding domain"/>
    <property type="match status" value="1"/>
</dbReference>
<dbReference type="PANTHER" id="PTHR33204">
    <property type="entry name" value="TRANSCRIPTIONAL REGULATOR, MARR FAMILY"/>
    <property type="match status" value="1"/>
</dbReference>
<dbReference type="InterPro" id="IPR036388">
    <property type="entry name" value="WH-like_DNA-bd_sf"/>
</dbReference>
<keyword evidence="1" id="KW-0805">Transcription regulation</keyword>
<dbReference type="GO" id="GO:0006355">
    <property type="term" value="P:regulation of DNA-templated transcription"/>
    <property type="evidence" value="ECO:0007669"/>
    <property type="project" value="UniProtKB-ARBA"/>
</dbReference>
<dbReference type="GO" id="GO:0003677">
    <property type="term" value="F:DNA binding"/>
    <property type="evidence" value="ECO:0007669"/>
    <property type="project" value="UniProtKB-KW"/>
</dbReference>
<dbReference type="EMBL" id="VLPK01000002">
    <property type="protein sequence ID" value="TSJ40343.1"/>
    <property type="molecule type" value="Genomic_DNA"/>
</dbReference>
<dbReference type="InterPro" id="IPR011991">
    <property type="entry name" value="ArsR-like_HTH"/>
</dbReference>
<comment type="caution">
    <text evidence="5">The sequence shown here is derived from an EMBL/GenBank/DDBJ whole genome shotgun (WGS) entry which is preliminary data.</text>
</comment>
<dbReference type="InterPro" id="IPR036390">
    <property type="entry name" value="WH_DNA-bd_sf"/>
</dbReference>
<gene>
    <name evidence="5" type="ORF">FO440_11325</name>
</gene>
<sequence length="133" mass="15286">MTKKRQVDYSCSMEAALSVISGKWKLKILNQLRNGPKRYSEINRGISGMTEKMLSQQLRELEEDQIITRKIYPEVPPRVEYTFTALGLEMSVIFKSLEVWGNHFTNNNKPDGEAKAIDESCFILNKEVLTEAK</sequence>
<dbReference type="InterPro" id="IPR002577">
    <property type="entry name" value="HTH_HxlR"/>
</dbReference>
<accession>A0A556MKE9</accession>
<dbReference type="AlphaFoldDB" id="A0A556MKE9"/>
<dbReference type="OrthoDB" id="9797599at2"/>
<dbReference type="RefSeq" id="WP_144248381.1">
    <property type="nucleotide sequence ID" value="NZ_VLPK01000002.1"/>
</dbReference>
<dbReference type="PROSITE" id="PS51118">
    <property type="entry name" value="HTH_HXLR"/>
    <property type="match status" value="1"/>
</dbReference>